<dbReference type="GO" id="GO:0016020">
    <property type="term" value="C:membrane"/>
    <property type="evidence" value="ECO:0007669"/>
    <property type="project" value="UniProtKB-SubCell"/>
</dbReference>
<dbReference type="AlphaFoldDB" id="A0AAW2I9V9"/>
<organism evidence="12">
    <name type="scientific">Menopon gallinae</name>
    <name type="common">poultry shaft louse</name>
    <dbReference type="NCBI Taxonomy" id="328185"/>
    <lineage>
        <taxon>Eukaryota</taxon>
        <taxon>Metazoa</taxon>
        <taxon>Ecdysozoa</taxon>
        <taxon>Arthropoda</taxon>
        <taxon>Hexapoda</taxon>
        <taxon>Insecta</taxon>
        <taxon>Pterygota</taxon>
        <taxon>Neoptera</taxon>
        <taxon>Paraneoptera</taxon>
        <taxon>Psocodea</taxon>
        <taxon>Troctomorpha</taxon>
        <taxon>Phthiraptera</taxon>
        <taxon>Amblycera</taxon>
        <taxon>Menoponidae</taxon>
        <taxon>Menopon</taxon>
    </lineage>
</organism>
<dbReference type="SUPFAM" id="SSF57850">
    <property type="entry name" value="RING/U-box"/>
    <property type="match status" value="1"/>
</dbReference>
<evidence type="ECO:0000256" key="8">
    <source>
        <dbReference type="ARBA" id="ARBA00022989"/>
    </source>
</evidence>
<keyword evidence="6" id="KW-0833">Ubl conjugation pathway</keyword>
<dbReference type="EMBL" id="JARGDH010000001">
    <property type="protein sequence ID" value="KAL0278230.1"/>
    <property type="molecule type" value="Genomic_DNA"/>
</dbReference>
<evidence type="ECO:0000256" key="2">
    <source>
        <dbReference type="ARBA" id="ARBA00022679"/>
    </source>
</evidence>
<dbReference type="PANTHER" id="PTHR46065">
    <property type="entry name" value="E3 UBIQUITIN-PROTEIN LIGASE MARCH 2/3 FAMILY MEMBER"/>
    <property type="match status" value="1"/>
</dbReference>
<evidence type="ECO:0000256" key="4">
    <source>
        <dbReference type="ARBA" id="ARBA00022723"/>
    </source>
</evidence>
<keyword evidence="9 10" id="KW-0472">Membrane</keyword>
<evidence type="ECO:0000256" key="10">
    <source>
        <dbReference type="SAM" id="Phobius"/>
    </source>
</evidence>
<feature type="transmembrane region" description="Helical" evidence="10">
    <location>
        <begin position="148"/>
        <end position="168"/>
    </location>
</feature>
<dbReference type="GO" id="GO:0008270">
    <property type="term" value="F:zinc ion binding"/>
    <property type="evidence" value="ECO:0007669"/>
    <property type="project" value="UniProtKB-KW"/>
</dbReference>
<dbReference type="Gene3D" id="3.30.40.10">
    <property type="entry name" value="Zinc/RING finger domain, C3HC4 (zinc finger)"/>
    <property type="match status" value="1"/>
</dbReference>
<comment type="caution">
    <text evidence="12">The sequence shown here is derived from an EMBL/GenBank/DDBJ whole genome shotgun (WGS) entry which is preliminary data.</text>
</comment>
<feature type="domain" description="RING-CH-type" evidence="11">
    <location>
        <begin position="18"/>
        <end position="79"/>
    </location>
</feature>
<sequence length="250" mass="28949">MTGSTSVAVKSNDESWNITNTNTPLCRICQGPSAATNYLVSPCNCKGTLAFVHFSCLEKWLNTSSRISCELCSFQYDTLQTRRYSLLESLRLWIRHPVNWRHLQVDFFIFTLLSIVTLGFVLICVFGLEYFIIEGKKYGVSQMWTKGVLNFFMTVIIVGYTGSMVFLLKEQLRPWYYWWTNTYNIKLRLSGQKAFANADRKEFDEIMLKPYRVNENSRQDIPDVHAAGESVPQRCPSRKFYADPSYNTVL</sequence>
<evidence type="ECO:0000256" key="6">
    <source>
        <dbReference type="ARBA" id="ARBA00022786"/>
    </source>
</evidence>
<dbReference type="PANTHER" id="PTHR46065:SF3">
    <property type="entry name" value="FI20425P1"/>
    <property type="match status" value="1"/>
</dbReference>
<keyword evidence="2" id="KW-0808">Transferase</keyword>
<keyword evidence="3 10" id="KW-0812">Transmembrane</keyword>
<evidence type="ECO:0000256" key="3">
    <source>
        <dbReference type="ARBA" id="ARBA00022692"/>
    </source>
</evidence>
<comment type="subcellular location">
    <subcellularLocation>
        <location evidence="1">Membrane</location>
        <topology evidence="1">Multi-pass membrane protein</topology>
    </subcellularLocation>
</comment>
<proteinExistence type="predicted"/>
<keyword evidence="8 10" id="KW-1133">Transmembrane helix</keyword>
<dbReference type="Pfam" id="PF12906">
    <property type="entry name" value="RINGv"/>
    <property type="match status" value="1"/>
</dbReference>
<reference evidence="12" key="1">
    <citation type="journal article" date="2024" name="Gigascience">
        <title>Chromosome-level genome of the poultry shaft louse Menopon gallinae provides insight into the host-switching and adaptive evolution of parasitic lice.</title>
        <authorList>
            <person name="Xu Y."/>
            <person name="Ma L."/>
            <person name="Liu S."/>
            <person name="Liang Y."/>
            <person name="Liu Q."/>
            <person name="He Z."/>
            <person name="Tian L."/>
            <person name="Duan Y."/>
            <person name="Cai W."/>
            <person name="Li H."/>
            <person name="Song F."/>
        </authorList>
    </citation>
    <scope>NUCLEOTIDE SEQUENCE</scope>
    <source>
        <strain evidence="12">Cailab_2023a</strain>
    </source>
</reference>
<dbReference type="InterPro" id="IPR011016">
    <property type="entry name" value="Znf_RING-CH"/>
</dbReference>
<feature type="transmembrane region" description="Helical" evidence="10">
    <location>
        <begin position="105"/>
        <end position="128"/>
    </location>
</feature>
<protein>
    <recommendedName>
        <fullName evidence="11">RING-CH-type domain-containing protein</fullName>
    </recommendedName>
</protein>
<dbReference type="PROSITE" id="PS51292">
    <property type="entry name" value="ZF_RING_CH"/>
    <property type="match status" value="1"/>
</dbReference>
<keyword evidence="5" id="KW-0863">Zinc-finger</keyword>
<evidence type="ECO:0000256" key="5">
    <source>
        <dbReference type="ARBA" id="ARBA00022771"/>
    </source>
</evidence>
<name>A0AAW2I9V9_9NEOP</name>
<dbReference type="GO" id="GO:0016567">
    <property type="term" value="P:protein ubiquitination"/>
    <property type="evidence" value="ECO:0007669"/>
    <property type="project" value="TreeGrafter"/>
</dbReference>
<accession>A0AAW2I9V9</accession>
<keyword evidence="4" id="KW-0479">Metal-binding</keyword>
<keyword evidence="7" id="KW-0862">Zinc</keyword>
<dbReference type="SMART" id="SM00744">
    <property type="entry name" value="RINGv"/>
    <property type="match status" value="1"/>
</dbReference>
<dbReference type="GO" id="GO:0004842">
    <property type="term" value="F:ubiquitin-protein transferase activity"/>
    <property type="evidence" value="ECO:0007669"/>
    <property type="project" value="TreeGrafter"/>
</dbReference>
<evidence type="ECO:0000256" key="9">
    <source>
        <dbReference type="ARBA" id="ARBA00023136"/>
    </source>
</evidence>
<evidence type="ECO:0000256" key="7">
    <source>
        <dbReference type="ARBA" id="ARBA00022833"/>
    </source>
</evidence>
<gene>
    <name evidence="12" type="ORF">PYX00_000106</name>
</gene>
<evidence type="ECO:0000313" key="12">
    <source>
        <dbReference type="EMBL" id="KAL0278230.1"/>
    </source>
</evidence>
<dbReference type="InterPro" id="IPR013083">
    <property type="entry name" value="Znf_RING/FYVE/PHD"/>
</dbReference>
<evidence type="ECO:0000256" key="1">
    <source>
        <dbReference type="ARBA" id="ARBA00004141"/>
    </source>
</evidence>
<evidence type="ECO:0000259" key="11">
    <source>
        <dbReference type="PROSITE" id="PS51292"/>
    </source>
</evidence>